<feature type="region of interest" description="Disordered" evidence="2">
    <location>
        <begin position="107"/>
        <end position="149"/>
    </location>
</feature>
<evidence type="ECO:0000313" key="4">
    <source>
        <dbReference type="EMBL" id="SMR71403.1"/>
    </source>
</evidence>
<comment type="similarity">
    <text evidence="1">Belongs to the CpoB family.</text>
</comment>
<keyword evidence="5" id="KW-1185">Reference proteome</keyword>
<keyword evidence="1" id="KW-0132">Cell division</keyword>
<dbReference type="Gene3D" id="1.20.5.110">
    <property type="match status" value="1"/>
</dbReference>
<dbReference type="RefSeq" id="WP_239039499.1">
    <property type="nucleotide sequence ID" value="NZ_BAAAEY010000001.1"/>
</dbReference>
<gene>
    <name evidence="1" type="primary">cpoB</name>
    <name evidence="4" type="ORF">SAMN04487964_10278</name>
</gene>
<evidence type="ECO:0000259" key="3">
    <source>
        <dbReference type="Pfam" id="PF16331"/>
    </source>
</evidence>
<keyword evidence="1" id="KW-0732">Signal</keyword>
<accession>A0ABY1RX46</accession>
<feature type="chain" id="PRO_5044931766" description="Cell division coordinator CpoB" evidence="1">
    <location>
        <begin position="24"/>
        <end position="267"/>
    </location>
</feature>
<feature type="compositionally biased region" description="Low complexity" evidence="2">
    <location>
        <begin position="120"/>
        <end position="138"/>
    </location>
</feature>
<protein>
    <recommendedName>
        <fullName evidence="1">Cell division coordinator CpoB</fullName>
    </recommendedName>
</protein>
<dbReference type="Pfam" id="PF13424">
    <property type="entry name" value="TPR_12"/>
    <property type="match status" value="1"/>
</dbReference>
<feature type="signal peptide" evidence="1">
    <location>
        <begin position="1"/>
        <end position="23"/>
    </location>
</feature>
<dbReference type="InterPro" id="IPR032519">
    <property type="entry name" value="YbgF_tri"/>
</dbReference>
<feature type="coiled-coil region" evidence="1">
    <location>
        <begin position="57"/>
        <end position="84"/>
    </location>
</feature>
<comment type="caution">
    <text evidence="4">The sequence shown here is derived from an EMBL/GenBank/DDBJ whole genome shotgun (WGS) entry which is preliminary data.</text>
</comment>
<dbReference type="NCBIfam" id="TIGR02795">
    <property type="entry name" value="tol_pal_ybgF"/>
    <property type="match status" value="1"/>
</dbReference>
<name>A0ABY1RX46_9GAMM</name>
<dbReference type="EMBL" id="FXWV01000002">
    <property type="protein sequence ID" value="SMR71403.1"/>
    <property type="molecule type" value="Genomic_DNA"/>
</dbReference>
<proteinExistence type="inferred from homology"/>
<dbReference type="InterPro" id="IPR034706">
    <property type="entry name" value="CpoB"/>
</dbReference>
<evidence type="ECO:0000256" key="1">
    <source>
        <dbReference type="HAMAP-Rule" id="MF_02066"/>
    </source>
</evidence>
<keyword evidence="1" id="KW-0574">Periplasm</keyword>
<sequence precursor="true">MMIKGSRWLFLPALALSALAVQAAPVPVVEVSEAGSAGAGTHQQRSLSGQNEMFFMLQQLQDEVRSLRGIIEQQQYRLDQLERQQRDRYRDMDKRISLLYQQLPQGSAAVPPVESTDAGSSVVPSESEVAEASSVQPAQPAPPNASGEVQRYEAAFAKVRARDFGPAEAEFKGFIDQYQGSELEPNAWYWLGEVYLAQQKTKEAEGAFDHVVQHFGQHGKAADALYKLGVLSGRAGDTAKARQLMQKVVQDYPQAPAADLARGYLKP</sequence>
<evidence type="ECO:0000256" key="2">
    <source>
        <dbReference type="SAM" id="MobiDB-lite"/>
    </source>
</evidence>
<dbReference type="HAMAP" id="MF_02066">
    <property type="entry name" value="CpoB"/>
    <property type="match status" value="1"/>
</dbReference>
<keyword evidence="1" id="KW-0131">Cell cycle</keyword>
<comment type="function">
    <text evidence="1">Mediates coordination of peptidoglycan synthesis and outer membrane constriction during cell division.</text>
</comment>
<comment type="subcellular location">
    <subcellularLocation>
        <location evidence="1">Periplasm</location>
    </subcellularLocation>
</comment>
<organism evidence="4 5">
    <name type="scientific">Marinobacterium sediminicola</name>
    <dbReference type="NCBI Taxonomy" id="518898"/>
    <lineage>
        <taxon>Bacteria</taxon>
        <taxon>Pseudomonadati</taxon>
        <taxon>Pseudomonadota</taxon>
        <taxon>Gammaproteobacteria</taxon>
        <taxon>Oceanospirillales</taxon>
        <taxon>Oceanospirillaceae</taxon>
        <taxon>Marinobacterium</taxon>
    </lineage>
</organism>
<feature type="domain" description="YbgF trimerisation" evidence="3">
    <location>
        <begin position="48"/>
        <end position="102"/>
    </location>
</feature>
<dbReference type="InterPro" id="IPR011990">
    <property type="entry name" value="TPR-like_helical_dom_sf"/>
</dbReference>
<reference evidence="4 5" key="1">
    <citation type="submission" date="2017-05" db="EMBL/GenBank/DDBJ databases">
        <authorList>
            <person name="Varghese N."/>
            <person name="Submissions S."/>
        </authorList>
    </citation>
    <scope>NUCLEOTIDE SEQUENCE [LARGE SCALE GENOMIC DNA]</scope>
    <source>
        <strain evidence="4 5">CGMCC 1.7287</strain>
    </source>
</reference>
<dbReference type="SUPFAM" id="SSF48452">
    <property type="entry name" value="TPR-like"/>
    <property type="match status" value="1"/>
</dbReference>
<dbReference type="Pfam" id="PF16331">
    <property type="entry name" value="TolA_bind_tri"/>
    <property type="match status" value="1"/>
</dbReference>
<evidence type="ECO:0000313" key="5">
    <source>
        <dbReference type="Proteomes" id="UP001159257"/>
    </source>
</evidence>
<dbReference type="Proteomes" id="UP001159257">
    <property type="component" value="Unassembled WGS sequence"/>
</dbReference>
<dbReference type="Gene3D" id="1.25.40.10">
    <property type="entry name" value="Tetratricopeptide repeat domain"/>
    <property type="match status" value="1"/>
</dbReference>
<dbReference type="InterPro" id="IPR014162">
    <property type="entry name" value="CpoB_C"/>
</dbReference>
<keyword evidence="1" id="KW-0175">Coiled coil</keyword>